<evidence type="ECO:0000256" key="1">
    <source>
        <dbReference type="ARBA" id="ARBA00002393"/>
    </source>
</evidence>
<dbReference type="RefSeq" id="WP_136061562.1">
    <property type="nucleotide sequence ID" value="NZ_CAAHFH010000001.1"/>
</dbReference>
<dbReference type="GO" id="GO:0006261">
    <property type="term" value="P:DNA-templated DNA replication"/>
    <property type="evidence" value="ECO:0007669"/>
    <property type="project" value="TreeGrafter"/>
</dbReference>
<dbReference type="FunFam" id="3.40.50.300:FF:000137">
    <property type="entry name" value="Replication-associated recombination protein A"/>
    <property type="match status" value="1"/>
</dbReference>
<dbReference type="AlphaFoldDB" id="A0A6C2UIT3"/>
<dbReference type="GO" id="GO:0000731">
    <property type="term" value="P:DNA synthesis involved in DNA repair"/>
    <property type="evidence" value="ECO:0007669"/>
    <property type="project" value="TreeGrafter"/>
</dbReference>
<dbReference type="InterPro" id="IPR021886">
    <property type="entry name" value="MgsA_C"/>
</dbReference>
<dbReference type="PANTHER" id="PTHR13779:SF7">
    <property type="entry name" value="ATPASE WRNIP1"/>
    <property type="match status" value="1"/>
</dbReference>
<evidence type="ECO:0000256" key="2">
    <source>
        <dbReference type="ARBA" id="ARBA00008959"/>
    </source>
</evidence>
<dbReference type="InterPro" id="IPR032423">
    <property type="entry name" value="AAA_assoc_2"/>
</dbReference>
<dbReference type="Gene3D" id="1.20.272.10">
    <property type="match status" value="1"/>
</dbReference>
<name>A0A6C2UIT3_9BACT</name>
<organism evidence="9 10">
    <name type="scientific">Pontiella sulfatireligans</name>
    <dbReference type="NCBI Taxonomy" id="2750658"/>
    <lineage>
        <taxon>Bacteria</taxon>
        <taxon>Pseudomonadati</taxon>
        <taxon>Kiritimatiellota</taxon>
        <taxon>Kiritimatiellia</taxon>
        <taxon>Kiritimatiellales</taxon>
        <taxon>Pontiellaceae</taxon>
        <taxon>Pontiella</taxon>
    </lineage>
</organism>
<dbReference type="Proteomes" id="UP000346198">
    <property type="component" value="Unassembled WGS sequence"/>
</dbReference>
<dbReference type="GO" id="GO:0009378">
    <property type="term" value="F:four-way junction helicase activity"/>
    <property type="evidence" value="ECO:0007669"/>
    <property type="project" value="InterPro"/>
</dbReference>
<dbReference type="Gene3D" id="3.40.50.300">
    <property type="entry name" value="P-loop containing nucleotide triphosphate hydrolases"/>
    <property type="match status" value="1"/>
</dbReference>
<comment type="function">
    <text evidence="1">DNA-dependent ATPase that plays important roles in cellular responses to stalled DNA replication processes.</text>
</comment>
<dbReference type="InterPro" id="IPR051314">
    <property type="entry name" value="AAA_ATPase_RarA/MGS1/WRNIP1"/>
</dbReference>
<dbReference type="Pfam" id="PF12002">
    <property type="entry name" value="MgsA_C"/>
    <property type="match status" value="1"/>
</dbReference>
<keyword evidence="6" id="KW-0067">ATP-binding</keyword>
<dbReference type="PANTHER" id="PTHR13779">
    <property type="entry name" value="WERNER HELICASE-INTERACTING PROTEIN 1 FAMILY MEMBER"/>
    <property type="match status" value="1"/>
</dbReference>
<dbReference type="Pfam" id="PF05496">
    <property type="entry name" value="RuvB_N"/>
    <property type="match status" value="1"/>
</dbReference>
<evidence type="ECO:0000256" key="6">
    <source>
        <dbReference type="ARBA" id="ARBA00022840"/>
    </source>
</evidence>
<evidence type="ECO:0000256" key="4">
    <source>
        <dbReference type="ARBA" id="ARBA00022705"/>
    </source>
</evidence>
<dbReference type="GO" id="GO:0006310">
    <property type="term" value="P:DNA recombination"/>
    <property type="evidence" value="ECO:0007669"/>
    <property type="project" value="InterPro"/>
</dbReference>
<dbReference type="InterPro" id="IPR027417">
    <property type="entry name" value="P-loop_NTPase"/>
</dbReference>
<evidence type="ECO:0000256" key="5">
    <source>
        <dbReference type="ARBA" id="ARBA00022741"/>
    </source>
</evidence>
<evidence type="ECO:0000313" key="10">
    <source>
        <dbReference type="Proteomes" id="UP000346198"/>
    </source>
</evidence>
<dbReference type="InterPro" id="IPR008824">
    <property type="entry name" value="RuvB-like_N"/>
</dbReference>
<dbReference type="CDD" id="cd00009">
    <property type="entry name" value="AAA"/>
    <property type="match status" value="1"/>
</dbReference>
<evidence type="ECO:0000256" key="3">
    <source>
        <dbReference type="ARBA" id="ARBA00020776"/>
    </source>
</evidence>
<keyword evidence="5" id="KW-0547">Nucleotide-binding</keyword>
<keyword evidence="4" id="KW-0235">DNA replication</keyword>
<protein>
    <recommendedName>
        <fullName evidence="3">Replication-associated recombination protein A</fullName>
    </recommendedName>
</protein>
<dbReference type="SMART" id="SM00382">
    <property type="entry name" value="AAA"/>
    <property type="match status" value="1"/>
</dbReference>
<dbReference type="Pfam" id="PF16193">
    <property type="entry name" value="AAA_assoc_2"/>
    <property type="match status" value="1"/>
</dbReference>
<dbReference type="FunFam" id="1.20.272.10:FF:000001">
    <property type="entry name" value="Putative AAA family ATPase"/>
    <property type="match status" value="1"/>
</dbReference>
<dbReference type="EMBL" id="CAAHFH010000001">
    <property type="protein sequence ID" value="VGO20120.1"/>
    <property type="molecule type" value="Genomic_DNA"/>
</dbReference>
<dbReference type="GO" id="GO:0008047">
    <property type="term" value="F:enzyme activator activity"/>
    <property type="evidence" value="ECO:0007669"/>
    <property type="project" value="TreeGrafter"/>
</dbReference>
<sequence length="438" mass="48361">MDLFSGQPKASKAKAGAGTAPLAARMRPQVLDNILGQEHILSEGKLLRRAIEADRFSSIILYGPPGCGKTTLAEVIAKTTDRRFERTSGVLANVAILRKILEGASHWKKMNGQDTILFIDEIHRFNKSQQDVLLPYVESGDIILIGATTHNPFFFINTPLNSRSQIFQLQALNEDAIINVLKRALTASTGLNGLVTASDDALAHLAAVCEGDARRSLNALEIAALTTSPQDDGTVHLTRHEIEESVQKKAVVYDHDEDEHYDTISAFIKSVRGSDPNAAVYWLAKMLYAGEDPRFIARRLIILASEDIGNADPRGLTLAVSAMQAVDFIGMPEARITLSQVTTYLACAPKSNAAYMAVNQALSDIENGRTLPVPKHLQSGPKPDKGDVKYQYAHNGDEHFVDQQYVPTDKVYYEPTSQGYEDTIRKRIEYWNSLRKKK</sequence>
<dbReference type="SUPFAM" id="SSF48019">
    <property type="entry name" value="post-AAA+ oligomerization domain-like"/>
    <property type="match status" value="1"/>
</dbReference>
<keyword evidence="10" id="KW-1185">Reference proteome</keyword>
<evidence type="ECO:0000259" key="8">
    <source>
        <dbReference type="SMART" id="SM00382"/>
    </source>
</evidence>
<reference evidence="9 10" key="1">
    <citation type="submission" date="2019-04" db="EMBL/GenBank/DDBJ databases">
        <authorList>
            <person name="Van Vliet M D."/>
        </authorList>
    </citation>
    <scope>NUCLEOTIDE SEQUENCE [LARGE SCALE GENOMIC DNA]</scope>
    <source>
        <strain evidence="9 10">F21</strain>
    </source>
</reference>
<accession>A0A6C2UIT3</accession>
<feature type="region of interest" description="Disordered" evidence="7">
    <location>
        <begin position="1"/>
        <end position="20"/>
    </location>
</feature>
<dbReference type="InterPro" id="IPR008921">
    <property type="entry name" value="DNA_pol3_clamp-load_cplx_C"/>
</dbReference>
<dbReference type="InterPro" id="IPR003593">
    <property type="entry name" value="AAA+_ATPase"/>
</dbReference>
<feature type="domain" description="AAA+ ATPase" evidence="8">
    <location>
        <begin position="55"/>
        <end position="173"/>
    </location>
</feature>
<gene>
    <name evidence="9" type="ORF">SCARR_02181</name>
</gene>
<evidence type="ECO:0000313" key="9">
    <source>
        <dbReference type="EMBL" id="VGO20120.1"/>
    </source>
</evidence>
<proteinExistence type="inferred from homology"/>
<dbReference type="GO" id="GO:0017116">
    <property type="term" value="F:single-stranded DNA helicase activity"/>
    <property type="evidence" value="ECO:0007669"/>
    <property type="project" value="TreeGrafter"/>
</dbReference>
<dbReference type="Gene3D" id="1.10.8.60">
    <property type="match status" value="1"/>
</dbReference>
<dbReference type="GO" id="GO:0003677">
    <property type="term" value="F:DNA binding"/>
    <property type="evidence" value="ECO:0007669"/>
    <property type="project" value="InterPro"/>
</dbReference>
<dbReference type="CDD" id="cd18139">
    <property type="entry name" value="HLD_clamp_RarA"/>
    <property type="match status" value="1"/>
</dbReference>
<dbReference type="Gene3D" id="1.10.3710.10">
    <property type="entry name" value="DNA polymerase III clamp loader subunits, C-terminal domain"/>
    <property type="match status" value="1"/>
</dbReference>
<evidence type="ECO:0000256" key="7">
    <source>
        <dbReference type="SAM" id="MobiDB-lite"/>
    </source>
</evidence>
<dbReference type="GO" id="GO:0005524">
    <property type="term" value="F:ATP binding"/>
    <property type="evidence" value="ECO:0007669"/>
    <property type="project" value="UniProtKB-KW"/>
</dbReference>
<comment type="similarity">
    <text evidence="2">Belongs to the AAA ATPase family. RarA/MGS1/WRNIP1 subfamily.</text>
</comment>
<dbReference type="SUPFAM" id="SSF52540">
    <property type="entry name" value="P-loop containing nucleoside triphosphate hydrolases"/>
    <property type="match status" value="1"/>
</dbReference>